<dbReference type="Gene3D" id="3.90.700.10">
    <property type="entry name" value="Succinate dehydrogenase/fumarate reductase flavoprotein, catalytic domain"/>
    <property type="match status" value="1"/>
</dbReference>
<organism evidence="7 8">
    <name type="scientific">Ascaris lumbricoides</name>
    <name type="common">Giant roundworm</name>
    <dbReference type="NCBI Taxonomy" id="6252"/>
    <lineage>
        <taxon>Eukaryota</taxon>
        <taxon>Metazoa</taxon>
        <taxon>Ecdysozoa</taxon>
        <taxon>Nematoda</taxon>
        <taxon>Chromadorea</taxon>
        <taxon>Rhabditida</taxon>
        <taxon>Spirurina</taxon>
        <taxon>Ascaridomorpha</taxon>
        <taxon>Ascaridoidea</taxon>
        <taxon>Ascarididae</taxon>
        <taxon>Ascaris</taxon>
    </lineage>
</organism>
<dbReference type="GO" id="GO:0016491">
    <property type="term" value="F:oxidoreductase activity"/>
    <property type="evidence" value="ECO:0007669"/>
    <property type="project" value="UniProtKB-KW"/>
</dbReference>
<accession>A0A0M3HY92</accession>
<evidence type="ECO:0000256" key="3">
    <source>
        <dbReference type="ARBA" id="ARBA00022827"/>
    </source>
</evidence>
<keyword evidence="2" id="KW-0285">Flavoprotein</keyword>
<evidence type="ECO:0000256" key="1">
    <source>
        <dbReference type="ARBA" id="ARBA00001974"/>
    </source>
</evidence>
<dbReference type="NCBIfam" id="TIGR01813">
    <property type="entry name" value="flavo_cyto_c"/>
    <property type="match status" value="1"/>
</dbReference>
<proteinExistence type="predicted"/>
<sequence>MLAVAPRMLVTYSLLLLSGMIEGAHSKEPIGGTLNGSRRRSEGEHLQYPAADEPVIVVGGGLAGLSAALEAVHEGASVILIEAEKNVGGNSAKASSGMAACNTEAQRVHHINDSTDRFYSDTMTAGDRENDPILVDQLVHQSADAFSFLVSHGADLSDVVLAGGHSVKRVHRNAPVKEGRAVNVGYAIISAVRDQLNRHAEQDPDKVKIMLGTEVIGLVTWNDFVTGVRVRKGDSRIEEISGKAVVLATGGFSNDRNVQGSLLAEFAPEKLKFPTTNGPWASGRGVKMARAMGAALVGMSDVQVHPTAFVDPKDPNATTKFLAAEALRGKGAILVAHLSVALSTDKLQLNEKGERFGNELGRRDYLTDRILTSCAEESQAGGAHTALMLMTDQSADDFGRASFGFYANVKGFFKKFNNVAELANYMNVDEAKLRKTLTDYNKYVTSTEENKKDEFGKVFFPASFNPDAVIYAAKITAAIHYTMGGLKIDKQARISIPQDFILLYKVNDAFVFNEFAQKPFRGLLAAGEVTGGVHGRNRLAGNSLLECVVYGRIAGKNAARIKYTDADAAIGRSDL</sequence>
<dbReference type="GO" id="GO:0010181">
    <property type="term" value="F:FMN binding"/>
    <property type="evidence" value="ECO:0007669"/>
    <property type="project" value="InterPro"/>
</dbReference>
<evidence type="ECO:0000256" key="4">
    <source>
        <dbReference type="ARBA" id="ARBA00023002"/>
    </source>
</evidence>
<evidence type="ECO:0000259" key="6">
    <source>
        <dbReference type="Pfam" id="PF00890"/>
    </source>
</evidence>
<feature type="signal peptide" evidence="5">
    <location>
        <begin position="1"/>
        <end position="26"/>
    </location>
</feature>
<evidence type="ECO:0000256" key="5">
    <source>
        <dbReference type="SAM" id="SignalP"/>
    </source>
</evidence>
<reference evidence="8" key="1">
    <citation type="submission" date="2017-02" db="UniProtKB">
        <authorList>
            <consortium name="WormBaseParasite"/>
        </authorList>
    </citation>
    <scope>IDENTIFICATION</scope>
</reference>
<dbReference type="InterPro" id="IPR003953">
    <property type="entry name" value="FAD-dep_OxRdtase_2_FAD-bd"/>
</dbReference>
<dbReference type="AlphaFoldDB" id="A0A0M3HY92"/>
<keyword evidence="4" id="KW-0560">Oxidoreductase</keyword>
<dbReference type="Proteomes" id="UP000036681">
    <property type="component" value="Unplaced"/>
</dbReference>
<name>A0A0M3HY92_ASCLU</name>
<keyword evidence="5" id="KW-0732">Signal</keyword>
<dbReference type="InterPro" id="IPR036188">
    <property type="entry name" value="FAD/NAD-bd_sf"/>
</dbReference>
<dbReference type="Gene3D" id="3.50.50.60">
    <property type="entry name" value="FAD/NAD(P)-binding domain"/>
    <property type="match status" value="1"/>
</dbReference>
<dbReference type="InterPro" id="IPR010960">
    <property type="entry name" value="Flavocytochrome_c"/>
</dbReference>
<dbReference type="PANTHER" id="PTHR43400">
    <property type="entry name" value="FUMARATE REDUCTASE"/>
    <property type="match status" value="1"/>
</dbReference>
<dbReference type="SUPFAM" id="SSF56425">
    <property type="entry name" value="Succinate dehydrogenase/fumarate reductase flavoprotein, catalytic domain"/>
    <property type="match status" value="1"/>
</dbReference>
<protein>
    <submittedName>
        <fullName evidence="8">FAD_binding_2 domain-containing protein</fullName>
    </submittedName>
</protein>
<evidence type="ECO:0000313" key="8">
    <source>
        <dbReference type="WBParaSite" id="ALUE_0000844401-mRNA-1"/>
    </source>
</evidence>
<dbReference type="SUPFAM" id="SSF51905">
    <property type="entry name" value="FAD/NAD(P)-binding domain"/>
    <property type="match status" value="1"/>
</dbReference>
<keyword evidence="7" id="KW-1185">Reference proteome</keyword>
<dbReference type="InterPro" id="IPR050315">
    <property type="entry name" value="FAD-oxidoreductase_2"/>
</dbReference>
<evidence type="ECO:0000313" key="7">
    <source>
        <dbReference type="Proteomes" id="UP000036681"/>
    </source>
</evidence>
<evidence type="ECO:0000256" key="2">
    <source>
        <dbReference type="ARBA" id="ARBA00022630"/>
    </source>
</evidence>
<dbReference type="Pfam" id="PF00890">
    <property type="entry name" value="FAD_binding_2"/>
    <property type="match status" value="1"/>
</dbReference>
<keyword evidence="3" id="KW-0274">FAD</keyword>
<dbReference type="InterPro" id="IPR027477">
    <property type="entry name" value="Succ_DH/fumarate_Rdtase_cat_sf"/>
</dbReference>
<dbReference type="PANTHER" id="PTHR43400:SF7">
    <property type="entry name" value="FAD-DEPENDENT OXIDOREDUCTASE 2 FAD BINDING DOMAIN-CONTAINING PROTEIN"/>
    <property type="match status" value="1"/>
</dbReference>
<comment type="cofactor">
    <cofactor evidence="1">
        <name>FAD</name>
        <dbReference type="ChEBI" id="CHEBI:57692"/>
    </cofactor>
</comment>
<dbReference type="WBParaSite" id="ALUE_0000844401-mRNA-1">
    <property type="protein sequence ID" value="ALUE_0000844401-mRNA-1"/>
    <property type="gene ID" value="ALUE_0000844401"/>
</dbReference>
<feature type="domain" description="FAD-dependent oxidoreductase 2 FAD-binding" evidence="6">
    <location>
        <begin position="55"/>
        <end position="544"/>
    </location>
</feature>
<feature type="chain" id="PRO_5005656460" evidence="5">
    <location>
        <begin position="27"/>
        <end position="575"/>
    </location>
</feature>